<accession>A0ABT9W384</accession>
<feature type="region of interest" description="Disordered" evidence="1">
    <location>
        <begin position="36"/>
        <end position="59"/>
    </location>
</feature>
<organism evidence="2 3">
    <name type="scientific">Caldalkalibacillus horti</name>
    <dbReference type="NCBI Taxonomy" id="77523"/>
    <lineage>
        <taxon>Bacteria</taxon>
        <taxon>Bacillati</taxon>
        <taxon>Bacillota</taxon>
        <taxon>Bacilli</taxon>
        <taxon>Bacillales</taxon>
        <taxon>Bacillaceae</taxon>
        <taxon>Caldalkalibacillus</taxon>
    </lineage>
</organism>
<proteinExistence type="predicted"/>
<dbReference type="EMBL" id="JAUSTY010000019">
    <property type="protein sequence ID" value="MDQ0167699.1"/>
    <property type="molecule type" value="Genomic_DNA"/>
</dbReference>
<dbReference type="Proteomes" id="UP001235840">
    <property type="component" value="Unassembled WGS sequence"/>
</dbReference>
<gene>
    <name evidence="2" type="ORF">J2S11_003626</name>
</gene>
<feature type="compositionally biased region" description="Basic and acidic residues" evidence="1">
    <location>
        <begin position="36"/>
        <end position="53"/>
    </location>
</feature>
<evidence type="ECO:0000256" key="1">
    <source>
        <dbReference type="SAM" id="MobiDB-lite"/>
    </source>
</evidence>
<sequence>MEEGLIKCRGVASWRRFNQVPRGILMEEGSIKEEKLIHEKKSRRSTHEKDIKKAAPLSF</sequence>
<keyword evidence="3" id="KW-1185">Reference proteome</keyword>
<reference evidence="2 3" key="1">
    <citation type="submission" date="2023-07" db="EMBL/GenBank/DDBJ databases">
        <title>Genomic Encyclopedia of Type Strains, Phase IV (KMG-IV): sequencing the most valuable type-strain genomes for metagenomic binning, comparative biology and taxonomic classification.</title>
        <authorList>
            <person name="Goeker M."/>
        </authorList>
    </citation>
    <scope>NUCLEOTIDE SEQUENCE [LARGE SCALE GENOMIC DNA]</scope>
    <source>
        <strain evidence="2 3">DSM 12751</strain>
    </source>
</reference>
<evidence type="ECO:0000313" key="3">
    <source>
        <dbReference type="Proteomes" id="UP001235840"/>
    </source>
</evidence>
<comment type="caution">
    <text evidence="2">The sequence shown here is derived from an EMBL/GenBank/DDBJ whole genome shotgun (WGS) entry which is preliminary data.</text>
</comment>
<name>A0ABT9W384_9BACI</name>
<evidence type="ECO:0000313" key="2">
    <source>
        <dbReference type="EMBL" id="MDQ0167699.1"/>
    </source>
</evidence>
<dbReference type="RefSeq" id="WP_307396826.1">
    <property type="nucleotide sequence ID" value="NZ_JAUSTY010000019.1"/>
</dbReference>
<protein>
    <submittedName>
        <fullName evidence="2">Uncharacterized protein</fullName>
    </submittedName>
</protein>